<evidence type="ECO:0000313" key="2">
    <source>
        <dbReference type="Proteomes" id="UP000033099"/>
    </source>
</evidence>
<name>A0AAU8TH88_9PSED</name>
<accession>A0AAU8TH88</accession>
<gene>
    <name evidence="1" type="ORF">VO64_0610</name>
</gene>
<protein>
    <submittedName>
        <fullName evidence="1">Uncharacterized protein</fullName>
    </submittedName>
</protein>
<dbReference type="AlphaFoldDB" id="A0AAU8TH88"/>
<dbReference type="EMBL" id="CP011117">
    <property type="protein sequence ID" value="AKA81156.1"/>
    <property type="molecule type" value="Genomic_DNA"/>
</dbReference>
<dbReference type="Proteomes" id="UP000033099">
    <property type="component" value="Chromosome"/>
</dbReference>
<dbReference type="KEGG" id="pfb:VO64_0610"/>
<sequence length="50" mass="5413">MPWWFQGLIVVVLPVSPVRGQSTLGFFQITSKYSAVGGSRSDQWVGKSGA</sequence>
<organism evidence="1 2">
    <name type="scientific">Pseudomonas synxantha</name>
    <dbReference type="NCBI Taxonomy" id="47883"/>
    <lineage>
        <taxon>Bacteria</taxon>
        <taxon>Pseudomonadati</taxon>
        <taxon>Pseudomonadota</taxon>
        <taxon>Gammaproteobacteria</taxon>
        <taxon>Pseudomonadales</taxon>
        <taxon>Pseudomonadaceae</taxon>
        <taxon>Pseudomonas</taxon>
    </lineage>
</organism>
<proteinExistence type="predicted"/>
<evidence type="ECO:0000313" key="1">
    <source>
        <dbReference type="EMBL" id="AKA81156.1"/>
    </source>
</evidence>
<reference evidence="1 2" key="1">
    <citation type="journal article" date="2015" name="Genome Announc.">
        <title>Complete Genome Sequence of Biocontrol Strain Pseudomonas fluorescens LBUM223.</title>
        <authorList>
            <person name="Roquigny R."/>
            <person name="Arseneault T."/>
            <person name="Gadkar V.J."/>
            <person name="Novinscak A."/>
            <person name="Joly D.L."/>
            <person name="Filion M."/>
        </authorList>
    </citation>
    <scope>NUCLEOTIDE SEQUENCE [LARGE SCALE GENOMIC DNA]</scope>
    <source>
        <strain evidence="1 2">LBUM223</strain>
    </source>
</reference>